<dbReference type="PANTHER" id="PTHR42923:SF47">
    <property type="entry name" value="BLR3003 PROTEIN"/>
    <property type="match status" value="1"/>
</dbReference>
<evidence type="ECO:0000259" key="1">
    <source>
        <dbReference type="Pfam" id="PF01593"/>
    </source>
</evidence>
<organism evidence="2 3">
    <name type="scientific">Microvirga alba</name>
    <dbReference type="NCBI Taxonomy" id="2791025"/>
    <lineage>
        <taxon>Bacteria</taxon>
        <taxon>Pseudomonadati</taxon>
        <taxon>Pseudomonadota</taxon>
        <taxon>Alphaproteobacteria</taxon>
        <taxon>Hyphomicrobiales</taxon>
        <taxon>Methylobacteriaceae</taxon>
        <taxon>Microvirga</taxon>
    </lineage>
</organism>
<dbReference type="SUPFAM" id="SSF51905">
    <property type="entry name" value="FAD/NAD(P)-binding domain"/>
    <property type="match status" value="1"/>
</dbReference>
<dbReference type="InterPro" id="IPR002937">
    <property type="entry name" value="Amino_oxidase"/>
</dbReference>
<protein>
    <submittedName>
        <fullName evidence="2">FAD-dependent oxidoreductase</fullName>
    </submittedName>
</protein>
<accession>A0A931BQY7</accession>
<dbReference type="RefSeq" id="WP_196273292.1">
    <property type="nucleotide sequence ID" value="NZ_JADQDO010000011.1"/>
</dbReference>
<dbReference type="InterPro" id="IPR017830">
    <property type="entry name" value="SQase_HpnE"/>
</dbReference>
<dbReference type="AlphaFoldDB" id="A0A931BQY7"/>
<keyword evidence="3" id="KW-1185">Reference proteome</keyword>
<dbReference type="EMBL" id="JADQDO010000011">
    <property type="protein sequence ID" value="MBF9235301.1"/>
    <property type="molecule type" value="Genomic_DNA"/>
</dbReference>
<feature type="domain" description="Amine oxidase" evidence="1">
    <location>
        <begin position="13"/>
        <end position="412"/>
    </location>
</feature>
<proteinExistence type="predicted"/>
<gene>
    <name evidence="2" type="ORF">I2H38_18170</name>
</gene>
<dbReference type="PANTHER" id="PTHR42923">
    <property type="entry name" value="PROTOPORPHYRINOGEN OXIDASE"/>
    <property type="match status" value="1"/>
</dbReference>
<dbReference type="InterPro" id="IPR036188">
    <property type="entry name" value="FAD/NAD-bd_sf"/>
</dbReference>
<dbReference type="NCBIfam" id="TIGR03467">
    <property type="entry name" value="HpnE"/>
    <property type="match status" value="1"/>
</dbReference>
<evidence type="ECO:0000313" key="2">
    <source>
        <dbReference type="EMBL" id="MBF9235301.1"/>
    </source>
</evidence>
<dbReference type="Proteomes" id="UP000599312">
    <property type="component" value="Unassembled WGS sequence"/>
</dbReference>
<dbReference type="GO" id="GO:0016491">
    <property type="term" value="F:oxidoreductase activity"/>
    <property type="evidence" value="ECO:0007669"/>
    <property type="project" value="InterPro"/>
</dbReference>
<evidence type="ECO:0000313" key="3">
    <source>
        <dbReference type="Proteomes" id="UP000599312"/>
    </source>
</evidence>
<dbReference type="PRINTS" id="PR00368">
    <property type="entry name" value="FADPNR"/>
</dbReference>
<sequence length="432" mass="46076">MTDGVVHIIGAGLAGLSAAIRLVEAGYPVAVYEAAKIAGGRCRSYFDPALGCTIDNGNHLVLSGNWAALDFLARIGAHPGLSGPPEAAFAFVDLANNERWTLRPNNGRLPWWIFDAKRRVPASRAWDYLTSVKLLYAPPSAFVSEAAACSGLLFERLWRPVLLAALNTEPSEADAGLAAQILRETLAAGGQACRPLIATAGLSATFIDPTLRCLARKQVSVFFGQRLRQIDLTGGRPRRLVFGEVEIELGSRDTVILAVPSWAAAGLIPELHVPSGSRAIVNAHFRIEPPPTLPPIHGIINGLAEWLFAYPGRLSVTISSADGLLNHPREDLAEAIWRDVSTLTGLPPDLPPWQIVKERRATFAATPAEVARRPSARTRIPGLVLAGDWTATGLPATIEGAIRSGYMAASVVAGTSAVKNLHAATSTRQHHA</sequence>
<dbReference type="InterPro" id="IPR050464">
    <property type="entry name" value="Zeta_carotene_desat/Oxidored"/>
</dbReference>
<comment type="caution">
    <text evidence="2">The sequence shown here is derived from an EMBL/GenBank/DDBJ whole genome shotgun (WGS) entry which is preliminary data.</text>
</comment>
<dbReference type="Pfam" id="PF01593">
    <property type="entry name" value="Amino_oxidase"/>
    <property type="match status" value="1"/>
</dbReference>
<name>A0A931BQY7_9HYPH</name>
<reference evidence="2" key="1">
    <citation type="submission" date="2020-11" db="EMBL/GenBank/DDBJ databases">
        <authorList>
            <person name="Kim M.K."/>
        </authorList>
    </citation>
    <scope>NUCLEOTIDE SEQUENCE</scope>
    <source>
        <strain evidence="2">BT350</strain>
    </source>
</reference>
<dbReference type="Gene3D" id="3.50.50.60">
    <property type="entry name" value="FAD/NAD(P)-binding domain"/>
    <property type="match status" value="1"/>
</dbReference>